<proteinExistence type="predicted"/>
<organism evidence="1 2">
    <name type="scientific">Catenulispora acidiphila (strain DSM 44928 / JCM 14897 / NBRC 102108 / NRRL B-24433 / ID139908)</name>
    <dbReference type="NCBI Taxonomy" id="479433"/>
    <lineage>
        <taxon>Bacteria</taxon>
        <taxon>Bacillati</taxon>
        <taxon>Actinomycetota</taxon>
        <taxon>Actinomycetes</taxon>
        <taxon>Catenulisporales</taxon>
        <taxon>Catenulisporaceae</taxon>
        <taxon>Catenulispora</taxon>
    </lineage>
</organism>
<dbReference type="InterPro" id="IPR021243">
    <property type="entry name" value="DUF2804"/>
</dbReference>
<dbReference type="Proteomes" id="UP000000851">
    <property type="component" value="Chromosome"/>
</dbReference>
<dbReference type="Pfam" id="PF10974">
    <property type="entry name" value="DUF2804"/>
    <property type="match status" value="1"/>
</dbReference>
<evidence type="ECO:0000313" key="2">
    <source>
        <dbReference type="Proteomes" id="UP000000851"/>
    </source>
</evidence>
<name>C7PYY7_CATAD</name>
<dbReference type="eggNOG" id="COG3250">
    <property type="taxonomic scope" value="Bacteria"/>
</dbReference>
<dbReference type="EMBL" id="CP001700">
    <property type="protein sequence ID" value="ACU69543.1"/>
    <property type="molecule type" value="Genomic_DNA"/>
</dbReference>
<evidence type="ECO:0008006" key="3">
    <source>
        <dbReference type="Google" id="ProtNLM"/>
    </source>
</evidence>
<accession>C7PYY7</accession>
<dbReference type="KEGG" id="cai:Caci_0607"/>
<keyword evidence="2" id="KW-1185">Reference proteome</keyword>
<dbReference type="HOGENOM" id="CLU_068418_0_0_11"/>
<dbReference type="PANTHER" id="PTHR35868:SF4">
    <property type="entry name" value="DUF2804 DOMAIN-CONTAINING PROTEIN"/>
    <property type="match status" value="1"/>
</dbReference>
<sequence length="375" mass="40908" precursor="true">MVAARRTHKRATAYGPVTAIALVLTPALTGATITPMAADHDRLVVSGTRRYGRLSARPTVVDPLAEYRGLARARRRLRLKEWVGFTLLHPEVYSSLILQDAHYLASSEIYVYDRTATVLHQHAATARGGSLNLPHNLMDNSCAIDRPGYSIAYDFSEHTGRHHITVDVAASGEAPAITADLTLDATAASAPLSVSSRLPGGQMYTHKVLYPVSGTLRFGDTSVTFSPERDLAVLDEHRSLLPYRTRWVWGTFATPTEDGLVGANFVKRPEEPGQPEESCLWMPGSPGSCEALSDIRFTKQAGDSTAPWRIASADGRLDVVFTPEGRKSVKRQLGVVAIDYFQMFGRYAGTVRGEDGTVIVVKDVHGVCESMDARM</sequence>
<dbReference type="STRING" id="479433.Caci_0607"/>
<evidence type="ECO:0000313" key="1">
    <source>
        <dbReference type="EMBL" id="ACU69543.1"/>
    </source>
</evidence>
<dbReference type="PANTHER" id="PTHR35868">
    <property type="entry name" value="DUF2804 DOMAIN-CONTAINING PROTEIN-RELATED"/>
    <property type="match status" value="1"/>
</dbReference>
<gene>
    <name evidence="1" type="ordered locus">Caci_0607</name>
</gene>
<dbReference type="AlphaFoldDB" id="C7PYY7"/>
<dbReference type="InParanoid" id="C7PYY7"/>
<reference evidence="1 2" key="1">
    <citation type="journal article" date="2009" name="Stand. Genomic Sci.">
        <title>Complete genome sequence of Catenulispora acidiphila type strain (ID 139908).</title>
        <authorList>
            <person name="Copeland A."/>
            <person name="Lapidus A."/>
            <person name="Glavina Del Rio T."/>
            <person name="Nolan M."/>
            <person name="Lucas S."/>
            <person name="Chen F."/>
            <person name="Tice H."/>
            <person name="Cheng J.F."/>
            <person name="Bruce D."/>
            <person name="Goodwin L."/>
            <person name="Pitluck S."/>
            <person name="Mikhailova N."/>
            <person name="Pati A."/>
            <person name="Ivanova N."/>
            <person name="Mavromatis K."/>
            <person name="Chen A."/>
            <person name="Palaniappan K."/>
            <person name="Chain P."/>
            <person name="Land M."/>
            <person name="Hauser L."/>
            <person name="Chang Y.J."/>
            <person name="Jeffries C.D."/>
            <person name="Chertkov O."/>
            <person name="Brettin T."/>
            <person name="Detter J.C."/>
            <person name="Han C."/>
            <person name="Ali Z."/>
            <person name="Tindall B.J."/>
            <person name="Goker M."/>
            <person name="Bristow J."/>
            <person name="Eisen J.A."/>
            <person name="Markowitz V."/>
            <person name="Hugenholtz P."/>
            <person name="Kyrpides N.C."/>
            <person name="Klenk H.P."/>
        </authorList>
    </citation>
    <scope>NUCLEOTIDE SEQUENCE [LARGE SCALE GENOMIC DNA]</scope>
    <source>
        <strain evidence="2">DSM 44928 / JCM 14897 / NBRC 102108 / NRRL B-24433 / ID139908</strain>
    </source>
</reference>
<protein>
    <recommendedName>
        <fullName evidence="3">DUF2804 domain-containing protein</fullName>
    </recommendedName>
</protein>